<gene>
    <name evidence="2" type="ORF">GCU54_01145</name>
</gene>
<dbReference type="PROSITE" id="PS51819">
    <property type="entry name" value="VOC"/>
    <property type="match status" value="1"/>
</dbReference>
<dbReference type="Proteomes" id="UP000471126">
    <property type="component" value="Unassembled WGS sequence"/>
</dbReference>
<protein>
    <submittedName>
        <fullName evidence="2">VOC family protein</fullName>
    </submittedName>
</protein>
<evidence type="ECO:0000259" key="1">
    <source>
        <dbReference type="PROSITE" id="PS51819"/>
    </source>
</evidence>
<dbReference type="Gene3D" id="3.10.180.10">
    <property type="entry name" value="2,3-Dihydroxybiphenyl 1,2-Dioxygenase, domain 1"/>
    <property type="match status" value="1"/>
</dbReference>
<sequence length="130" mass="14061">MDVLSSRLLLRPTDPDRSQAFYRDVLGLAVYREFGPPEHRGLVFFLGNGLLEVSGRADQLPRGLALWVQVRDAAAEVDRLADAGVPVVAPPVLQPWGLLEATVEDPDGLAIVLVEVPAGHPLRTDPRPPG</sequence>
<dbReference type="InterPro" id="IPR004360">
    <property type="entry name" value="Glyas_Fos-R_dOase_dom"/>
</dbReference>
<dbReference type="RefSeq" id="WP_163474868.1">
    <property type="nucleotide sequence ID" value="NZ_JAAGWE010000003.1"/>
</dbReference>
<reference evidence="2 3" key="1">
    <citation type="submission" date="2019-12" db="EMBL/GenBank/DDBJ databases">
        <title>WGS of CPCC 203550 I12A-02606.</title>
        <authorList>
            <person name="Jiang Z."/>
        </authorList>
    </citation>
    <scope>NUCLEOTIDE SEQUENCE [LARGE SCALE GENOMIC DNA]</scope>
    <source>
        <strain evidence="2 3">I12A-02606</strain>
    </source>
</reference>
<dbReference type="Pfam" id="PF00903">
    <property type="entry name" value="Glyoxalase"/>
    <property type="match status" value="1"/>
</dbReference>
<feature type="domain" description="VOC" evidence="1">
    <location>
        <begin position="1"/>
        <end position="116"/>
    </location>
</feature>
<dbReference type="AlphaFoldDB" id="A0A6P0GD75"/>
<dbReference type="InterPro" id="IPR029068">
    <property type="entry name" value="Glyas_Bleomycin-R_OHBP_Dase"/>
</dbReference>
<name>A0A6P0GD75_9ACTN</name>
<comment type="caution">
    <text evidence="2">The sequence shown here is derived from an EMBL/GenBank/DDBJ whole genome shotgun (WGS) entry which is preliminary data.</text>
</comment>
<proteinExistence type="predicted"/>
<dbReference type="InterPro" id="IPR037523">
    <property type="entry name" value="VOC_core"/>
</dbReference>
<organism evidence="2 3">
    <name type="scientific">Geodermatophilus normandii</name>
    <dbReference type="NCBI Taxonomy" id="1137989"/>
    <lineage>
        <taxon>Bacteria</taxon>
        <taxon>Bacillati</taxon>
        <taxon>Actinomycetota</taxon>
        <taxon>Actinomycetes</taxon>
        <taxon>Geodermatophilales</taxon>
        <taxon>Geodermatophilaceae</taxon>
        <taxon>Geodermatophilus</taxon>
    </lineage>
</organism>
<accession>A0A6P0GD75</accession>
<dbReference type="EMBL" id="JAAGWE010000003">
    <property type="protein sequence ID" value="NEM04637.1"/>
    <property type="molecule type" value="Genomic_DNA"/>
</dbReference>
<dbReference type="SUPFAM" id="SSF54593">
    <property type="entry name" value="Glyoxalase/Bleomycin resistance protein/Dihydroxybiphenyl dioxygenase"/>
    <property type="match status" value="1"/>
</dbReference>
<evidence type="ECO:0000313" key="2">
    <source>
        <dbReference type="EMBL" id="NEM04637.1"/>
    </source>
</evidence>
<evidence type="ECO:0000313" key="3">
    <source>
        <dbReference type="Proteomes" id="UP000471126"/>
    </source>
</evidence>